<sequence>MGGTGGNNLPKPSILIGDAALPWAQCRADDPTFWPFTGATAQFPEGRPPTQNMLKSDTSLFTKWGQPAPEPWKGPPWRLPEQPIANAPWAPVGGANGPAAADPNAIFDLQNYLQGISSNHLVPAAQQEEKKEEGPKWEFGQAERKTGDGGTKEERRRGIREYIRSGYTRRNPDGTHEVVNDWRGK</sequence>
<dbReference type="RefSeq" id="WP_271180161.1">
    <property type="nucleotide sequence ID" value="NZ_BSFH01000093.1"/>
</dbReference>
<accession>A0AAD3RV46</accession>
<feature type="compositionally biased region" description="Basic and acidic residues" evidence="1">
    <location>
        <begin position="127"/>
        <end position="163"/>
    </location>
</feature>
<dbReference type="Proteomes" id="UP001143349">
    <property type="component" value="Unassembled WGS sequence"/>
</dbReference>
<reference evidence="2" key="2">
    <citation type="submission" date="2023-01" db="EMBL/GenBank/DDBJ databases">
        <authorList>
            <person name="Sun Q."/>
            <person name="Evtushenko L."/>
        </authorList>
    </citation>
    <scope>NUCLEOTIDE SEQUENCE</scope>
    <source>
        <strain evidence="2">VKM B-2222</strain>
    </source>
</reference>
<evidence type="ECO:0000256" key="1">
    <source>
        <dbReference type="SAM" id="MobiDB-lite"/>
    </source>
</evidence>
<gene>
    <name evidence="2" type="ORF">GCM10017635_30870</name>
</gene>
<feature type="region of interest" description="Disordered" evidence="1">
    <location>
        <begin position="123"/>
        <end position="185"/>
    </location>
</feature>
<protein>
    <submittedName>
        <fullName evidence="2">Uncharacterized protein</fullName>
    </submittedName>
</protein>
<feature type="compositionally biased region" description="Pro residues" evidence="1">
    <location>
        <begin position="68"/>
        <end position="78"/>
    </location>
</feature>
<evidence type="ECO:0000313" key="3">
    <source>
        <dbReference type="Proteomes" id="UP001143349"/>
    </source>
</evidence>
<dbReference type="EMBL" id="BSFH01000093">
    <property type="protein sequence ID" value="GLK65610.1"/>
    <property type="molecule type" value="Genomic_DNA"/>
</dbReference>
<dbReference type="AlphaFoldDB" id="A0AAD3RV46"/>
<evidence type="ECO:0000313" key="2">
    <source>
        <dbReference type="EMBL" id="GLK65610.1"/>
    </source>
</evidence>
<organism evidence="2 3">
    <name type="scientific">Paracoccus kondratievae</name>
    <dbReference type="NCBI Taxonomy" id="135740"/>
    <lineage>
        <taxon>Bacteria</taxon>
        <taxon>Pseudomonadati</taxon>
        <taxon>Pseudomonadota</taxon>
        <taxon>Alphaproteobacteria</taxon>
        <taxon>Rhodobacterales</taxon>
        <taxon>Paracoccaceae</taxon>
        <taxon>Paracoccus</taxon>
    </lineage>
</organism>
<comment type="caution">
    <text evidence="2">The sequence shown here is derived from an EMBL/GenBank/DDBJ whole genome shotgun (WGS) entry which is preliminary data.</text>
</comment>
<proteinExistence type="predicted"/>
<feature type="region of interest" description="Disordered" evidence="1">
    <location>
        <begin position="61"/>
        <end position="91"/>
    </location>
</feature>
<feature type="compositionally biased region" description="Basic and acidic residues" evidence="1">
    <location>
        <begin position="170"/>
        <end position="185"/>
    </location>
</feature>
<reference evidence="2" key="1">
    <citation type="journal article" date="2014" name="Int. J. Syst. Evol. Microbiol.">
        <title>Complete genome sequence of Corynebacterium casei LMG S-19264T (=DSM 44701T), isolated from a smear-ripened cheese.</title>
        <authorList>
            <consortium name="US DOE Joint Genome Institute (JGI-PGF)"/>
            <person name="Walter F."/>
            <person name="Albersmeier A."/>
            <person name="Kalinowski J."/>
            <person name="Ruckert C."/>
        </authorList>
    </citation>
    <scope>NUCLEOTIDE SEQUENCE</scope>
    <source>
        <strain evidence="2">VKM B-2222</strain>
    </source>
</reference>
<keyword evidence="3" id="KW-1185">Reference proteome</keyword>
<name>A0AAD3RV46_9RHOB</name>